<dbReference type="RefSeq" id="WP_311616739.1">
    <property type="nucleotide sequence ID" value="NZ_JAVREV010000003.1"/>
</dbReference>
<organism evidence="1 2">
    <name type="scientific">Streptomyces johnsoniae</name>
    <dbReference type="NCBI Taxonomy" id="3075532"/>
    <lineage>
        <taxon>Bacteria</taxon>
        <taxon>Bacillati</taxon>
        <taxon>Actinomycetota</taxon>
        <taxon>Actinomycetes</taxon>
        <taxon>Kitasatosporales</taxon>
        <taxon>Streptomycetaceae</taxon>
        <taxon>Streptomyces</taxon>
    </lineage>
</organism>
<proteinExistence type="predicted"/>
<protein>
    <submittedName>
        <fullName evidence="1">Uncharacterized protein</fullName>
    </submittedName>
</protein>
<comment type="caution">
    <text evidence="1">The sequence shown here is derived from an EMBL/GenBank/DDBJ whole genome shotgun (WGS) entry which is preliminary data.</text>
</comment>
<accession>A0ABU2RZY9</accession>
<gene>
    <name evidence="1" type="ORF">RM779_06795</name>
</gene>
<name>A0ABU2RZY9_9ACTN</name>
<dbReference type="EMBL" id="JAVREV010000003">
    <property type="protein sequence ID" value="MDT0442303.1"/>
    <property type="molecule type" value="Genomic_DNA"/>
</dbReference>
<reference evidence="2" key="1">
    <citation type="submission" date="2023-07" db="EMBL/GenBank/DDBJ databases">
        <title>30 novel species of actinomycetes from the DSMZ collection.</title>
        <authorList>
            <person name="Nouioui I."/>
        </authorList>
    </citation>
    <scope>NUCLEOTIDE SEQUENCE [LARGE SCALE GENOMIC DNA]</scope>
    <source>
        <strain evidence="2">DSM 41886</strain>
    </source>
</reference>
<evidence type="ECO:0000313" key="2">
    <source>
        <dbReference type="Proteomes" id="UP001183615"/>
    </source>
</evidence>
<keyword evidence="2" id="KW-1185">Reference proteome</keyword>
<sequence>MLDLYHRTTAVSAAVIYRERRMLSKESSGEAFFSTVRDGGASTGYGEAVVHIRVPEELAEIDDEFPDGEQHYRVKVARLRPEHFI</sequence>
<dbReference type="Proteomes" id="UP001183615">
    <property type="component" value="Unassembled WGS sequence"/>
</dbReference>
<evidence type="ECO:0000313" key="1">
    <source>
        <dbReference type="EMBL" id="MDT0442303.1"/>
    </source>
</evidence>